<dbReference type="PANTHER" id="PTHR43976">
    <property type="entry name" value="SHORT CHAIN DEHYDROGENASE"/>
    <property type="match status" value="1"/>
</dbReference>
<keyword evidence="2" id="KW-0560">Oxidoreductase</keyword>
<dbReference type="AlphaFoldDB" id="H2CGJ8"/>
<dbReference type="InterPro" id="IPR020904">
    <property type="entry name" value="Sc_DH/Rdtase_CS"/>
</dbReference>
<comment type="similarity">
    <text evidence="1 3">Belongs to the short-chain dehydrogenases/reductases (SDR) family.</text>
</comment>
<evidence type="ECO:0000256" key="2">
    <source>
        <dbReference type="ARBA" id="ARBA00023002"/>
    </source>
</evidence>
<dbReference type="HOGENOM" id="CLU_010194_2_9_12"/>
<dbReference type="SUPFAM" id="SSF51735">
    <property type="entry name" value="NAD(P)-binding Rossmann-fold domains"/>
    <property type="match status" value="1"/>
</dbReference>
<protein>
    <submittedName>
        <fullName evidence="5">Short-chain dehydrogenase/reductase SDR</fullName>
    </submittedName>
</protein>
<keyword evidence="4" id="KW-0812">Transmembrane</keyword>
<accession>H2CGJ8</accession>
<sequence>MKQTILITGASSGIGRLIADRLHQDGYMVIGTSRDPEKHMARLPFKIIELDLSSPGSIKSFGTRLFNEIDRLDVLINNAGYLVTGLAEETPLDLGREQFETNFWGTVGVTNQLLPYFRRQRYGKIITVGSFLGLIGLPAVAYYSASKHSLEGYFKALRFELSDFNIKVSMVEPMGFKTNIGGSAVASTVRIEDYDAIRKQANAFTKEEFDTAPTPEPVVRAVMKIIDRKDPGFHFPVGKGASFILFMQHFAYKVFEGVILKRMRNAK</sequence>
<dbReference type="InterPro" id="IPR036291">
    <property type="entry name" value="NAD(P)-bd_dom_sf"/>
</dbReference>
<dbReference type="InterPro" id="IPR002347">
    <property type="entry name" value="SDR_fam"/>
</dbReference>
<dbReference type="PRINTS" id="PR00081">
    <property type="entry name" value="GDHRDH"/>
</dbReference>
<feature type="transmembrane region" description="Helical" evidence="4">
    <location>
        <begin position="125"/>
        <end position="145"/>
    </location>
</feature>
<reference evidence="5 6" key="1">
    <citation type="submission" date="2011-10" db="EMBL/GenBank/DDBJ databases">
        <title>The Improved High-Quality Draft genome of Leptonema illini DSM 21528.</title>
        <authorList>
            <consortium name="US DOE Joint Genome Institute (JGI-PGF)"/>
            <person name="Lucas S."/>
            <person name="Copeland A."/>
            <person name="Lapidus A."/>
            <person name="Glavina del Rio T."/>
            <person name="Dalin E."/>
            <person name="Tice H."/>
            <person name="Bruce D."/>
            <person name="Goodwin L."/>
            <person name="Pitluck S."/>
            <person name="Peters L."/>
            <person name="Mikhailova N."/>
            <person name="Held B."/>
            <person name="Kyrpides N."/>
            <person name="Mavromatis K."/>
            <person name="Ivanova N."/>
            <person name="Markowitz V."/>
            <person name="Cheng J.-F."/>
            <person name="Hugenholtz P."/>
            <person name="Woyke T."/>
            <person name="Wu D."/>
            <person name="Gronow S."/>
            <person name="Wellnitz S."/>
            <person name="Brambilla E.-M."/>
            <person name="Klenk H.-P."/>
            <person name="Eisen J.A."/>
        </authorList>
    </citation>
    <scope>NUCLEOTIDE SEQUENCE [LARGE SCALE GENOMIC DNA]</scope>
    <source>
        <strain evidence="5 6">DSM 21528</strain>
    </source>
</reference>
<dbReference type="EMBL" id="JH597773">
    <property type="protein sequence ID" value="EHQ07915.1"/>
    <property type="molecule type" value="Genomic_DNA"/>
</dbReference>
<dbReference type="STRING" id="183.GCA_002009735_03990"/>
<dbReference type="InterPro" id="IPR051911">
    <property type="entry name" value="SDR_oxidoreductase"/>
</dbReference>
<evidence type="ECO:0000313" key="6">
    <source>
        <dbReference type="Proteomes" id="UP000005737"/>
    </source>
</evidence>
<dbReference type="Gene3D" id="3.40.50.720">
    <property type="entry name" value="NAD(P)-binding Rossmann-like Domain"/>
    <property type="match status" value="1"/>
</dbReference>
<evidence type="ECO:0000313" key="5">
    <source>
        <dbReference type="EMBL" id="EHQ07915.1"/>
    </source>
</evidence>
<keyword evidence="6" id="KW-1185">Reference proteome</keyword>
<keyword evidence="4" id="KW-0472">Membrane</keyword>
<proteinExistence type="inferred from homology"/>
<keyword evidence="4" id="KW-1133">Transmembrane helix</keyword>
<dbReference type="Proteomes" id="UP000005737">
    <property type="component" value="Unassembled WGS sequence"/>
</dbReference>
<gene>
    <name evidence="5" type="ORF">Lepil_3253</name>
</gene>
<dbReference type="PROSITE" id="PS00061">
    <property type="entry name" value="ADH_SHORT"/>
    <property type="match status" value="1"/>
</dbReference>
<organism evidence="5 6">
    <name type="scientific">Leptonema illini DSM 21528</name>
    <dbReference type="NCBI Taxonomy" id="929563"/>
    <lineage>
        <taxon>Bacteria</taxon>
        <taxon>Pseudomonadati</taxon>
        <taxon>Spirochaetota</taxon>
        <taxon>Spirochaetia</taxon>
        <taxon>Leptospirales</taxon>
        <taxon>Leptospiraceae</taxon>
        <taxon>Leptonema</taxon>
    </lineage>
</organism>
<evidence type="ECO:0000256" key="1">
    <source>
        <dbReference type="ARBA" id="ARBA00006484"/>
    </source>
</evidence>
<dbReference type="GO" id="GO:0016491">
    <property type="term" value="F:oxidoreductase activity"/>
    <property type="evidence" value="ECO:0007669"/>
    <property type="project" value="UniProtKB-KW"/>
</dbReference>
<dbReference type="PANTHER" id="PTHR43976:SF16">
    <property type="entry name" value="SHORT-CHAIN DEHYDROGENASE_REDUCTASE FAMILY PROTEIN"/>
    <property type="match status" value="1"/>
</dbReference>
<name>H2CGJ8_9LEPT</name>
<dbReference type="RefSeq" id="WP_002774156.1">
    <property type="nucleotide sequence ID" value="NZ_JH597773.1"/>
</dbReference>
<dbReference type="CDD" id="cd05374">
    <property type="entry name" value="17beta-HSD-like_SDR_c"/>
    <property type="match status" value="1"/>
</dbReference>
<evidence type="ECO:0000256" key="4">
    <source>
        <dbReference type="SAM" id="Phobius"/>
    </source>
</evidence>
<evidence type="ECO:0000256" key="3">
    <source>
        <dbReference type="RuleBase" id="RU000363"/>
    </source>
</evidence>
<dbReference type="PRINTS" id="PR00080">
    <property type="entry name" value="SDRFAMILY"/>
</dbReference>
<dbReference type="Pfam" id="PF00106">
    <property type="entry name" value="adh_short"/>
    <property type="match status" value="1"/>
</dbReference>